<dbReference type="AlphaFoldDB" id="A0A818TIV6"/>
<accession>A0A818TIV6</accession>
<evidence type="ECO:0000256" key="1">
    <source>
        <dbReference type="SAM" id="Phobius"/>
    </source>
</evidence>
<organism evidence="2 4">
    <name type="scientific">Rotaria socialis</name>
    <dbReference type="NCBI Taxonomy" id="392032"/>
    <lineage>
        <taxon>Eukaryota</taxon>
        <taxon>Metazoa</taxon>
        <taxon>Spiralia</taxon>
        <taxon>Gnathifera</taxon>
        <taxon>Rotifera</taxon>
        <taxon>Eurotatoria</taxon>
        <taxon>Bdelloidea</taxon>
        <taxon>Philodinida</taxon>
        <taxon>Philodinidae</taxon>
        <taxon>Rotaria</taxon>
    </lineage>
</organism>
<dbReference type="EMBL" id="CAJNYV010004684">
    <property type="protein sequence ID" value="CAF3687528.1"/>
    <property type="molecule type" value="Genomic_DNA"/>
</dbReference>
<keyword evidence="1" id="KW-1133">Transmembrane helix</keyword>
<evidence type="ECO:0000313" key="3">
    <source>
        <dbReference type="EMBL" id="CAF4757094.1"/>
    </source>
</evidence>
<proteinExistence type="predicted"/>
<feature type="transmembrane region" description="Helical" evidence="1">
    <location>
        <begin position="47"/>
        <end position="64"/>
    </location>
</feature>
<dbReference type="PANTHER" id="PTHR35347:SF1">
    <property type="entry name" value="COILED-COIL DOMAIN-CONTAINING PROTEIN 175"/>
    <property type="match status" value="1"/>
</dbReference>
<comment type="caution">
    <text evidence="2">The sequence shown here is derived from an EMBL/GenBank/DDBJ whole genome shotgun (WGS) entry which is preliminary data.</text>
</comment>
<dbReference type="EMBL" id="CAJOBS010001734">
    <property type="protein sequence ID" value="CAF4757094.1"/>
    <property type="molecule type" value="Genomic_DNA"/>
</dbReference>
<sequence>MSSSIFSFLQLQVNRYVIPIIITLGNIGNAFIIILFNKRRNNSCSTYILWAAVMNSASITLYSVNHGDPALYSLIFCKFHPYIPQTIFGFLAYYNMKPLHGRVQPISSTLQADKNALQQQYDTTINEVNQRLSDKATLQISLNETRDTVRENNQYTFDLEEDIMVLKESLMQERNEARQEKVRLEEEIVRNSLSLLFFKY</sequence>
<reference evidence="2" key="1">
    <citation type="submission" date="2021-02" db="EMBL/GenBank/DDBJ databases">
        <authorList>
            <person name="Nowell W R."/>
        </authorList>
    </citation>
    <scope>NUCLEOTIDE SEQUENCE</scope>
</reference>
<dbReference type="InterPro" id="IPR038834">
    <property type="entry name" value="CCDC175"/>
</dbReference>
<protein>
    <recommendedName>
        <fullName evidence="5">G-protein coupled receptors family 1 profile domain-containing protein</fullName>
    </recommendedName>
</protein>
<dbReference type="PANTHER" id="PTHR35347">
    <property type="entry name" value="COILED-COIL DOMAIN-CONTAINING PROTEIN 175"/>
    <property type="match status" value="1"/>
</dbReference>
<feature type="transmembrane region" description="Helical" evidence="1">
    <location>
        <begin position="16"/>
        <end position="35"/>
    </location>
</feature>
<evidence type="ECO:0000313" key="2">
    <source>
        <dbReference type="EMBL" id="CAF3687528.1"/>
    </source>
</evidence>
<feature type="transmembrane region" description="Helical" evidence="1">
    <location>
        <begin position="70"/>
        <end position="94"/>
    </location>
</feature>
<keyword evidence="1" id="KW-0472">Membrane</keyword>
<evidence type="ECO:0000313" key="4">
    <source>
        <dbReference type="Proteomes" id="UP000663865"/>
    </source>
</evidence>
<name>A0A818TIV6_9BILA</name>
<gene>
    <name evidence="2" type="ORF">KIK155_LOCUS25759</name>
    <name evidence="3" type="ORF">TOA249_LOCUS20788</name>
</gene>
<keyword evidence="1" id="KW-0812">Transmembrane</keyword>
<dbReference type="Proteomes" id="UP000663865">
    <property type="component" value="Unassembled WGS sequence"/>
</dbReference>
<dbReference type="Proteomes" id="UP000663838">
    <property type="component" value="Unassembled WGS sequence"/>
</dbReference>
<evidence type="ECO:0008006" key="5">
    <source>
        <dbReference type="Google" id="ProtNLM"/>
    </source>
</evidence>